<dbReference type="Pfam" id="PF04871">
    <property type="entry name" value="Uso1_p115_C"/>
    <property type="match status" value="1"/>
</dbReference>
<organism evidence="3 4">
    <name type="scientific">Xenotaenia resolanae</name>
    <dbReference type="NCBI Taxonomy" id="208358"/>
    <lineage>
        <taxon>Eukaryota</taxon>
        <taxon>Metazoa</taxon>
        <taxon>Chordata</taxon>
        <taxon>Craniata</taxon>
        <taxon>Vertebrata</taxon>
        <taxon>Euteleostomi</taxon>
        <taxon>Actinopterygii</taxon>
        <taxon>Neopterygii</taxon>
        <taxon>Teleostei</taxon>
        <taxon>Neoteleostei</taxon>
        <taxon>Acanthomorphata</taxon>
        <taxon>Ovalentaria</taxon>
        <taxon>Atherinomorphae</taxon>
        <taxon>Cyprinodontiformes</taxon>
        <taxon>Goodeidae</taxon>
        <taxon>Xenotaenia</taxon>
    </lineage>
</organism>
<proteinExistence type="predicted"/>
<keyword evidence="4" id="KW-1185">Reference proteome</keyword>
<sequence>KSATQAAEGPAGGSDNTELLQELEAFKNQVQSHLAEIGRLKAERQELQRRAEAASSDTAHPSGNSSDAAKAELESRLAAQTSETEKLKESRSELEKQLASATSTVAILQTEKSKLQTEVQESKKEQDDLLMLLADQDQKIHSLKQKLKDLGETVEDEDDIDARDQTSDEEDEDED</sequence>
<feature type="non-terminal residue" evidence="3">
    <location>
        <position position="1"/>
    </location>
</feature>
<feature type="compositionally biased region" description="Polar residues" evidence="1">
    <location>
        <begin position="55"/>
        <end position="67"/>
    </location>
</feature>
<feature type="region of interest" description="Disordered" evidence="1">
    <location>
        <begin position="41"/>
        <end position="97"/>
    </location>
</feature>
<accession>A0ABV0X8I0</accession>
<dbReference type="Proteomes" id="UP001444071">
    <property type="component" value="Unassembled WGS sequence"/>
</dbReference>
<protein>
    <recommendedName>
        <fullName evidence="2">Uso1/p115-like vesicle tethering protein C-terminal domain-containing protein</fullName>
    </recommendedName>
</protein>
<feature type="region of interest" description="Disordered" evidence="1">
    <location>
        <begin position="149"/>
        <end position="175"/>
    </location>
</feature>
<comment type="caution">
    <text evidence="3">The sequence shown here is derived from an EMBL/GenBank/DDBJ whole genome shotgun (WGS) entry which is preliminary data.</text>
</comment>
<dbReference type="EMBL" id="JAHRIM010091672">
    <property type="protein sequence ID" value="MEQ2277483.1"/>
    <property type="molecule type" value="Genomic_DNA"/>
</dbReference>
<reference evidence="3 4" key="1">
    <citation type="submission" date="2021-06" db="EMBL/GenBank/DDBJ databases">
        <authorList>
            <person name="Palmer J.M."/>
        </authorList>
    </citation>
    <scope>NUCLEOTIDE SEQUENCE [LARGE SCALE GENOMIC DNA]</scope>
    <source>
        <strain evidence="3 4">XR_2019</strain>
        <tissue evidence="3">Muscle</tissue>
    </source>
</reference>
<name>A0ABV0X8I0_9TELE</name>
<evidence type="ECO:0000313" key="4">
    <source>
        <dbReference type="Proteomes" id="UP001444071"/>
    </source>
</evidence>
<evidence type="ECO:0000259" key="2">
    <source>
        <dbReference type="Pfam" id="PF04871"/>
    </source>
</evidence>
<feature type="compositionally biased region" description="Basic and acidic residues" evidence="1">
    <location>
        <begin position="83"/>
        <end position="96"/>
    </location>
</feature>
<evidence type="ECO:0000256" key="1">
    <source>
        <dbReference type="SAM" id="MobiDB-lite"/>
    </source>
</evidence>
<feature type="compositionally biased region" description="Basic and acidic residues" evidence="1">
    <location>
        <begin position="41"/>
        <end position="52"/>
    </location>
</feature>
<evidence type="ECO:0000313" key="3">
    <source>
        <dbReference type="EMBL" id="MEQ2277483.1"/>
    </source>
</evidence>
<dbReference type="InterPro" id="IPR006955">
    <property type="entry name" value="Uso1_p115_C"/>
</dbReference>
<feature type="compositionally biased region" description="Acidic residues" evidence="1">
    <location>
        <begin position="152"/>
        <end position="175"/>
    </location>
</feature>
<gene>
    <name evidence="3" type="ORF">XENORESO_003425</name>
</gene>
<feature type="domain" description="Uso1/p115-like vesicle tethering protein C-terminal" evidence="2">
    <location>
        <begin position="67"/>
        <end position="170"/>
    </location>
</feature>